<sequence length="95" mass="10949">MEKRALLITCLVLLICTKDMMARNLKTSYKKKHVLFQTRNVNPCDLLGESCTSNDDCPGSCAGRNLFCYHNEICAEEVWDPYKKKRGIQRSMDNE</sequence>
<gene>
    <name evidence="2" type="ORF">PEVE_00038833</name>
</gene>
<evidence type="ECO:0000313" key="3">
    <source>
        <dbReference type="Proteomes" id="UP001159427"/>
    </source>
</evidence>
<keyword evidence="3" id="KW-1185">Reference proteome</keyword>
<protein>
    <submittedName>
        <fullName evidence="2">Uncharacterized protein</fullName>
    </submittedName>
</protein>
<keyword evidence="1" id="KW-0732">Signal</keyword>
<feature type="chain" id="PRO_5046923959" evidence="1">
    <location>
        <begin position="23"/>
        <end position="95"/>
    </location>
</feature>
<feature type="signal peptide" evidence="1">
    <location>
        <begin position="1"/>
        <end position="22"/>
    </location>
</feature>
<name>A0ABN8LKI1_9CNID</name>
<dbReference type="EMBL" id="CALNXI010000067">
    <property type="protein sequence ID" value="CAH3017647.1"/>
    <property type="molecule type" value="Genomic_DNA"/>
</dbReference>
<evidence type="ECO:0000313" key="2">
    <source>
        <dbReference type="EMBL" id="CAH3017647.1"/>
    </source>
</evidence>
<comment type="caution">
    <text evidence="2">The sequence shown here is derived from an EMBL/GenBank/DDBJ whole genome shotgun (WGS) entry which is preliminary data.</text>
</comment>
<proteinExistence type="predicted"/>
<dbReference type="Proteomes" id="UP001159427">
    <property type="component" value="Unassembled WGS sequence"/>
</dbReference>
<evidence type="ECO:0000256" key="1">
    <source>
        <dbReference type="SAM" id="SignalP"/>
    </source>
</evidence>
<organism evidence="2 3">
    <name type="scientific">Porites evermanni</name>
    <dbReference type="NCBI Taxonomy" id="104178"/>
    <lineage>
        <taxon>Eukaryota</taxon>
        <taxon>Metazoa</taxon>
        <taxon>Cnidaria</taxon>
        <taxon>Anthozoa</taxon>
        <taxon>Hexacorallia</taxon>
        <taxon>Scleractinia</taxon>
        <taxon>Fungiina</taxon>
        <taxon>Poritidae</taxon>
        <taxon>Porites</taxon>
    </lineage>
</organism>
<accession>A0ABN8LKI1</accession>
<reference evidence="2 3" key="1">
    <citation type="submission" date="2022-05" db="EMBL/GenBank/DDBJ databases">
        <authorList>
            <consortium name="Genoscope - CEA"/>
            <person name="William W."/>
        </authorList>
    </citation>
    <scope>NUCLEOTIDE SEQUENCE [LARGE SCALE GENOMIC DNA]</scope>
</reference>